<dbReference type="Gene3D" id="2.60.120.10">
    <property type="entry name" value="Jelly Rolls"/>
    <property type="match status" value="1"/>
</dbReference>
<protein>
    <submittedName>
        <fullName evidence="1">HutD family protein</fullName>
    </submittedName>
</protein>
<proteinExistence type="predicted"/>
<sequence>MSSAIIRAADCPPQPWKNGMGVTREVARFPADADNEHFLWRVSVAEVSSAAPFSAFPGIDRHIALLDGAGFTMTLDGTLAHPLHTAYEPFAFAGEAHVDVALVGGPTRDFNLMVRRAQAQGSVALCHGPGSHATDASCVLLYLLRGTASTAAGRLQAGDAWRPEGGSFELHDGSLAFLVRVTLRAD</sequence>
<dbReference type="InterPro" id="IPR014710">
    <property type="entry name" value="RmlC-like_jellyroll"/>
</dbReference>
<dbReference type="InterPro" id="IPR010282">
    <property type="entry name" value="Uncharacterised_HutD/Ves"/>
</dbReference>
<dbReference type="CDD" id="cd20293">
    <property type="entry name" value="cupin_HutD_N"/>
    <property type="match status" value="1"/>
</dbReference>
<comment type="caution">
    <text evidence="1">The sequence shown here is derived from an EMBL/GenBank/DDBJ whole genome shotgun (WGS) entry which is preliminary data.</text>
</comment>
<keyword evidence="2" id="KW-1185">Reference proteome</keyword>
<organism evidence="1 2">
    <name type="scientific">Dyella halodurans</name>
    <dbReference type="NCBI Taxonomy" id="1920171"/>
    <lineage>
        <taxon>Bacteria</taxon>
        <taxon>Pseudomonadati</taxon>
        <taxon>Pseudomonadota</taxon>
        <taxon>Gammaproteobacteria</taxon>
        <taxon>Lysobacterales</taxon>
        <taxon>Rhodanobacteraceae</taxon>
        <taxon>Dyella</taxon>
    </lineage>
</organism>
<evidence type="ECO:0000313" key="1">
    <source>
        <dbReference type="EMBL" id="MFC4525871.1"/>
    </source>
</evidence>
<gene>
    <name evidence="1" type="ORF">ACFO5W_04405</name>
</gene>
<evidence type="ECO:0000313" key="2">
    <source>
        <dbReference type="Proteomes" id="UP001595961"/>
    </source>
</evidence>
<accession>A0ABV9BYT8</accession>
<reference evidence="2" key="1">
    <citation type="journal article" date="2019" name="Int. J. Syst. Evol. Microbiol.">
        <title>The Global Catalogue of Microorganisms (GCM) 10K type strain sequencing project: providing services to taxonomists for standard genome sequencing and annotation.</title>
        <authorList>
            <consortium name="The Broad Institute Genomics Platform"/>
            <consortium name="The Broad Institute Genome Sequencing Center for Infectious Disease"/>
            <person name="Wu L."/>
            <person name="Ma J."/>
        </authorList>
    </citation>
    <scope>NUCLEOTIDE SEQUENCE [LARGE SCALE GENOMIC DNA]</scope>
    <source>
        <strain evidence="2">CCM 4481</strain>
    </source>
</reference>
<dbReference type="EMBL" id="JBHSGA010000008">
    <property type="protein sequence ID" value="MFC4525871.1"/>
    <property type="molecule type" value="Genomic_DNA"/>
</dbReference>
<dbReference type="SUPFAM" id="SSF51182">
    <property type="entry name" value="RmlC-like cupins"/>
    <property type="match status" value="1"/>
</dbReference>
<dbReference type="PANTHER" id="PTHR37943">
    <property type="entry name" value="PROTEIN VES"/>
    <property type="match status" value="1"/>
</dbReference>
<dbReference type="PANTHER" id="PTHR37943:SF1">
    <property type="entry name" value="PROTEIN VES"/>
    <property type="match status" value="1"/>
</dbReference>
<dbReference type="Proteomes" id="UP001595961">
    <property type="component" value="Unassembled WGS sequence"/>
</dbReference>
<dbReference type="InterPro" id="IPR011051">
    <property type="entry name" value="RmlC_Cupin_sf"/>
</dbReference>
<dbReference type="Pfam" id="PF05962">
    <property type="entry name" value="HutD"/>
    <property type="match status" value="1"/>
</dbReference>
<name>A0ABV9BYT8_9GAMM</name>
<dbReference type="RefSeq" id="WP_266150590.1">
    <property type="nucleotide sequence ID" value="NZ_CP064028.1"/>
</dbReference>